<feature type="region of interest" description="Disordered" evidence="1">
    <location>
        <begin position="32"/>
        <end position="68"/>
    </location>
</feature>
<proteinExistence type="predicted"/>
<sequence>WAKAEFCSGNTDLAVIPGALRWMADSNSITKKENLKRAKSDKDDECDGNKSDSDESDSDESDSDEFNNRVGKWPECFVVVEKL</sequence>
<dbReference type="Proteomes" id="UP000789901">
    <property type="component" value="Unassembled WGS sequence"/>
</dbReference>
<reference evidence="2 3" key="1">
    <citation type="submission" date="2021-06" db="EMBL/GenBank/DDBJ databases">
        <authorList>
            <person name="Kallberg Y."/>
            <person name="Tangrot J."/>
            <person name="Rosling A."/>
        </authorList>
    </citation>
    <scope>NUCLEOTIDE SEQUENCE [LARGE SCALE GENOMIC DNA]</scope>
    <source>
        <strain evidence="2 3">120-4 pot B 10/14</strain>
    </source>
</reference>
<feature type="compositionally biased region" description="Acidic residues" evidence="1">
    <location>
        <begin position="54"/>
        <end position="65"/>
    </location>
</feature>
<dbReference type="EMBL" id="CAJVQB010050868">
    <property type="protein sequence ID" value="CAG8835130.1"/>
    <property type="molecule type" value="Genomic_DNA"/>
</dbReference>
<gene>
    <name evidence="2" type="ORF">GMARGA_LOCUS32412</name>
</gene>
<organism evidence="2 3">
    <name type="scientific">Gigaspora margarita</name>
    <dbReference type="NCBI Taxonomy" id="4874"/>
    <lineage>
        <taxon>Eukaryota</taxon>
        <taxon>Fungi</taxon>
        <taxon>Fungi incertae sedis</taxon>
        <taxon>Mucoromycota</taxon>
        <taxon>Glomeromycotina</taxon>
        <taxon>Glomeromycetes</taxon>
        <taxon>Diversisporales</taxon>
        <taxon>Gigasporaceae</taxon>
        <taxon>Gigaspora</taxon>
    </lineage>
</organism>
<protein>
    <submittedName>
        <fullName evidence="2">44657_t:CDS:1</fullName>
    </submittedName>
</protein>
<accession>A0ABN7WLX9</accession>
<name>A0ABN7WLX9_GIGMA</name>
<evidence type="ECO:0000313" key="2">
    <source>
        <dbReference type="EMBL" id="CAG8835130.1"/>
    </source>
</evidence>
<evidence type="ECO:0000313" key="3">
    <source>
        <dbReference type="Proteomes" id="UP000789901"/>
    </source>
</evidence>
<feature type="non-terminal residue" evidence="2">
    <location>
        <position position="83"/>
    </location>
</feature>
<keyword evidence="3" id="KW-1185">Reference proteome</keyword>
<evidence type="ECO:0000256" key="1">
    <source>
        <dbReference type="SAM" id="MobiDB-lite"/>
    </source>
</evidence>
<feature type="compositionally biased region" description="Basic and acidic residues" evidence="1">
    <location>
        <begin position="32"/>
        <end position="53"/>
    </location>
</feature>
<comment type="caution">
    <text evidence="2">The sequence shown here is derived from an EMBL/GenBank/DDBJ whole genome shotgun (WGS) entry which is preliminary data.</text>
</comment>
<feature type="non-terminal residue" evidence="2">
    <location>
        <position position="1"/>
    </location>
</feature>